<sequence>MDPQPDTEMPLWTAPAASSLDRRSLLRLGLSGFALAAGGIRPASGQQARYLRIATGSAAGTYFPVGETMARLLSHPPGLPPCDPGAACGVPGLIATSETSEGSVANVQAVAGGAVETALAQADVISWAQTGSGLFADKPAMANLRVIANLYAESMHLVVRRDAKIASVKDLKGKRVSLDRPGSGSRVDALLILAAHGIKQSALKVFELGPSQASDALAGGEIDAFFFLGGAPAATVLDIAGGDQIDLVPIAGEVRDKLLSQARYFTATVIPAGTYPGIGETPTLSVGAQWICAAERNEELIYDITRSLFDPVNRPVLEASHPKAAEISLANATRGIAVALHPGAIRFYREMGITLPPNAI</sequence>
<dbReference type="NCBIfam" id="TIGR02122">
    <property type="entry name" value="TRAP_TAXI"/>
    <property type="match status" value="1"/>
</dbReference>
<reference evidence="1 2" key="1">
    <citation type="submission" date="2018-09" db="EMBL/GenBank/DDBJ databases">
        <authorList>
            <person name="Zhu H."/>
        </authorList>
    </citation>
    <scope>NUCLEOTIDE SEQUENCE [LARGE SCALE GENOMIC DNA]</scope>
    <source>
        <strain evidence="1 2">K1W22B-8</strain>
    </source>
</reference>
<evidence type="ECO:0000313" key="1">
    <source>
        <dbReference type="EMBL" id="RJF88449.1"/>
    </source>
</evidence>
<name>A0A418WES1_9PROT</name>
<dbReference type="InterPro" id="IPR011852">
    <property type="entry name" value="TRAP_TAXI"/>
</dbReference>
<dbReference type="Pfam" id="PF16868">
    <property type="entry name" value="NMT1_3"/>
    <property type="match status" value="1"/>
</dbReference>
<protein>
    <submittedName>
        <fullName evidence="1">TAXI family TRAP transporter solute-binding subunit</fullName>
    </submittedName>
</protein>
<evidence type="ECO:0000313" key="2">
    <source>
        <dbReference type="Proteomes" id="UP000284605"/>
    </source>
</evidence>
<comment type="caution">
    <text evidence="1">The sequence shown here is derived from an EMBL/GenBank/DDBJ whole genome shotgun (WGS) entry which is preliminary data.</text>
</comment>
<organism evidence="1 2">
    <name type="scientific">Oleomonas cavernae</name>
    <dbReference type="NCBI Taxonomy" id="2320859"/>
    <lineage>
        <taxon>Bacteria</taxon>
        <taxon>Pseudomonadati</taxon>
        <taxon>Pseudomonadota</taxon>
        <taxon>Alphaproteobacteria</taxon>
        <taxon>Acetobacterales</taxon>
        <taxon>Acetobacteraceae</taxon>
        <taxon>Oleomonas</taxon>
    </lineage>
</organism>
<dbReference type="SUPFAM" id="SSF53850">
    <property type="entry name" value="Periplasmic binding protein-like II"/>
    <property type="match status" value="1"/>
</dbReference>
<gene>
    <name evidence="1" type="ORF">D3874_16685</name>
</gene>
<dbReference type="Proteomes" id="UP000284605">
    <property type="component" value="Unassembled WGS sequence"/>
</dbReference>
<dbReference type="CDD" id="cd13520">
    <property type="entry name" value="PBP2_TAXI_TRAP"/>
    <property type="match status" value="1"/>
</dbReference>
<dbReference type="PANTHER" id="PTHR42941">
    <property type="entry name" value="SLL1037 PROTEIN"/>
    <property type="match status" value="1"/>
</dbReference>
<keyword evidence="2" id="KW-1185">Reference proteome</keyword>
<dbReference type="PANTHER" id="PTHR42941:SF1">
    <property type="entry name" value="SLL1037 PROTEIN"/>
    <property type="match status" value="1"/>
</dbReference>
<proteinExistence type="predicted"/>
<dbReference type="EMBL" id="QYUK01000011">
    <property type="protein sequence ID" value="RJF88449.1"/>
    <property type="molecule type" value="Genomic_DNA"/>
</dbReference>
<accession>A0A418WES1</accession>
<dbReference type="Gene3D" id="3.40.190.10">
    <property type="entry name" value="Periplasmic binding protein-like II"/>
    <property type="match status" value="2"/>
</dbReference>
<dbReference type="AlphaFoldDB" id="A0A418WES1"/>